<evidence type="ECO:0000256" key="1">
    <source>
        <dbReference type="ARBA" id="ARBA00023015"/>
    </source>
</evidence>
<keyword evidence="1" id="KW-0805">Transcription regulation</keyword>
<evidence type="ECO:0000256" key="2">
    <source>
        <dbReference type="ARBA" id="ARBA00023125"/>
    </source>
</evidence>
<evidence type="ECO:0000256" key="3">
    <source>
        <dbReference type="ARBA" id="ARBA00023163"/>
    </source>
</evidence>
<accession>A0ABU8TJ19</accession>
<sequence length="305" mass="33856">MSDNSMRGLQVVENNRTLRSKADDCLECSCSAQSDGIRFAPPETGVERIEAQFHGNGFAPHRHDTYAIGLTLGGVQTFSYRGETRFSMPGQIIVLHPDEVHDGGAGTDLGLRYRMIYIQPEQITQSCGRPGSGLPFVPTPVVEDSYFQRCLIDVFEDLDQEIGALKLDSFLSDLACGLKRHSDIPERGAVGDTLDWKAVTACREYLRENAEDAVSSVQLEAIANMDRFSLARQFRQAFGTSPHRYQVMRRLDRVKLAIVDGECLASAAATGGFADQSHMTRHFKRTYGMTPGNWQRLCSKGRLLS</sequence>
<dbReference type="RefSeq" id="WP_340273878.1">
    <property type="nucleotide sequence ID" value="NZ_JBAKIA010000004.1"/>
</dbReference>
<dbReference type="Gene3D" id="1.10.10.60">
    <property type="entry name" value="Homeodomain-like"/>
    <property type="match status" value="1"/>
</dbReference>
<keyword evidence="2" id="KW-0238">DNA-binding</keyword>
<dbReference type="InterPro" id="IPR009057">
    <property type="entry name" value="Homeodomain-like_sf"/>
</dbReference>
<keyword evidence="6" id="KW-1185">Reference proteome</keyword>
<dbReference type="InterPro" id="IPR018060">
    <property type="entry name" value="HTH_AraC"/>
</dbReference>
<evidence type="ECO:0000313" key="6">
    <source>
        <dbReference type="Proteomes" id="UP001385499"/>
    </source>
</evidence>
<evidence type="ECO:0000313" key="5">
    <source>
        <dbReference type="EMBL" id="MEJ8474169.1"/>
    </source>
</evidence>
<dbReference type="InterPro" id="IPR003313">
    <property type="entry name" value="AraC-bd"/>
</dbReference>
<dbReference type="EMBL" id="JBAKIA010000004">
    <property type="protein sequence ID" value="MEJ8474169.1"/>
    <property type="molecule type" value="Genomic_DNA"/>
</dbReference>
<dbReference type="Proteomes" id="UP001385499">
    <property type="component" value="Unassembled WGS sequence"/>
</dbReference>
<protein>
    <submittedName>
        <fullName evidence="5">AraC family transcriptional regulator</fullName>
    </submittedName>
</protein>
<dbReference type="Pfam" id="PF12833">
    <property type="entry name" value="HTH_18"/>
    <property type="match status" value="1"/>
</dbReference>
<dbReference type="SUPFAM" id="SSF51215">
    <property type="entry name" value="Regulatory protein AraC"/>
    <property type="match status" value="1"/>
</dbReference>
<keyword evidence="3" id="KW-0804">Transcription</keyword>
<dbReference type="SUPFAM" id="SSF46689">
    <property type="entry name" value="Homeodomain-like"/>
    <property type="match status" value="2"/>
</dbReference>
<dbReference type="SMART" id="SM00342">
    <property type="entry name" value="HTH_ARAC"/>
    <property type="match status" value="1"/>
</dbReference>
<dbReference type="InterPro" id="IPR050204">
    <property type="entry name" value="AraC_XylS_family_regulators"/>
</dbReference>
<organism evidence="5 6">
    <name type="scientific">Roseibium algae</name>
    <dbReference type="NCBI Taxonomy" id="3123038"/>
    <lineage>
        <taxon>Bacteria</taxon>
        <taxon>Pseudomonadati</taxon>
        <taxon>Pseudomonadota</taxon>
        <taxon>Alphaproteobacteria</taxon>
        <taxon>Hyphomicrobiales</taxon>
        <taxon>Stappiaceae</taxon>
        <taxon>Roseibium</taxon>
    </lineage>
</organism>
<evidence type="ECO:0000259" key="4">
    <source>
        <dbReference type="PROSITE" id="PS01124"/>
    </source>
</evidence>
<dbReference type="PANTHER" id="PTHR46796">
    <property type="entry name" value="HTH-TYPE TRANSCRIPTIONAL ACTIVATOR RHAS-RELATED"/>
    <property type="match status" value="1"/>
</dbReference>
<reference evidence="5 6" key="1">
    <citation type="submission" date="2024-02" db="EMBL/GenBank/DDBJ databases">
        <title>Roseibium algae sp. nov., isolated from marine alga (Grateloupia sp.), showing potential in myo-inositol conversion.</title>
        <authorList>
            <person name="Wang Y."/>
        </authorList>
    </citation>
    <scope>NUCLEOTIDE SEQUENCE [LARGE SCALE GENOMIC DNA]</scope>
    <source>
        <strain evidence="5 6">H3510</strain>
    </source>
</reference>
<comment type="caution">
    <text evidence="5">The sequence shown here is derived from an EMBL/GenBank/DDBJ whole genome shotgun (WGS) entry which is preliminary data.</text>
</comment>
<feature type="domain" description="HTH araC/xylS-type" evidence="4">
    <location>
        <begin position="200"/>
        <end position="297"/>
    </location>
</feature>
<dbReference type="InterPro" id="IPR037923">
    <property type="entry name" value="HTH-like"/>
</dbReference>
<dbReference type="PANTHER" id="PTHR46796:SF2">
    <property type="entry name" value="TRANSCRIPTIONAL REGULATORY PROTEIN"/>
    <property type="match status" value="1"/>
</dbReference>
<gene>
    <name evidence="5" type="ORF">V6575_08705</name>
</gene>
<proteinExistence type="predicted"/>
<name>A0ABU8TJ19_9HYPH</name>
<dbReference type="PROSITE" id="PS01124">
    <property type="entry name" value="HTH_ARAC_FAMILY_2"/>
    <property type="match status" value="1"/>
</dbReference>
<dbReference type="Pfam" id="PF02311">
    <property type="entry name" value="AraC_binding"/>
    <property type="match status" value="1"/>
</dbReference>